<comment type="subcellular location">
    <subcellularLocation>
        <location evidence="1">Nucleus</location>
    </subcellularLocation>
</comment>
<dbReference type="PANTHER" id="PTHR22846:SF2">
    <property type="entry name" value="F-BOX-LIKE_WD REPEAT-CONTAINING PROTEIN EBI"/>
    <property type="match status" value="1"/>
</dbReference>
<comment type="similarity">
    <text evidence="5">Belongs to the WD repeat EBI family.</text>
</comment>
<evidence type="ECO:0000256" key="5">
    <source>
        <dbReference type="ARBA" id="ARBA00025741"/>
    </source>
</evidence>
<keyword evidence="2" id="KW-0853">WD repeat</keyword>
<evidence type="ECO:0000256" key="4">
    <source>
        <dbReference type="ARBA" id="ARBA00023242"/>
    </source>
</evidence>
<evidence type="ECO:0000313" key="7">
    <source>
        <dbReference type="Proteomes" id="UP000054047"/>
    </source>
</evidence>
<dbReference type="InterPro" id="IPR006594">
    <property type="entry name" value="LisH"/>
</dbReference>
<dbReference type="FunFam" id="1.20.960.30:FF:000001">
    <property type="entry name" value="F-box-like/WD repeat-containing protein TBL1XR1"/>
    <property type="match status" value="1"/>
</dbReference>
<keyword evidence="4" id="KW-0539">Nucleus</keyword>
<evidence type="ECO:0000256" key="1">
    <source>
        <dbReference type="ARBA" id="ARBA00004123"/>
    </source>
</evidence>
<feature type="non-terminal residue" evidence="6">
    <location>
        <position position="131"/>
    </location>
</feature>
<keyword evidence="3" id="KW-0677">Repeat</keyword>
<proteinExistence type="inferred from homology"/>
<dbReference type="AlphaFoldDB" id="A0A0C2G8E7"/>
<dbReference type="PANTHER" id="PTHR22846">
    <property type="entry name" value="WD40 REPEAT PROTEIN"/>
    <property type="match status" value="1"/>
</dbReference>
<accession>A0A0C2G8E7</accession>
<dbReference type="GO" id="GO:0006357">
    <property type="term" value="P:regulation of transcription by RNA polymerase II"/>
    <property type="evidence" value="ECO:0007669"/>
    <property type="project" value="TreeGrafter"/>
</dbReference>
<dbReference type="InterPro" id="IPR045183">
    <property type="entry name" value="Ebi-like"/>
</dbReference>
<organism evidence="6 7">
    <name type="scientific">Ancylostoma duodenale</name>
    <dbReference type="NCBI Taxonomy" id="51022"/>
    <lineage>
        <taxon>Eukaryota</taxon>
        <taxon>Metazoa</taxon>
        <taxon>Ecdysozoa</taxon>
        <taxon>Nematoda</taxon>
        <taxon>Chromadorea</taxon>
        <taxon>Rhabditida</taxon>
        <taxon>Rhabditina</taxon>
        <taxon>Rhabditomorpha</taxon>
        <taxon>Strongyloidea</taxon>
        <taxon>Ancylostomatidae</taxon>
        <taxon>Ancylostomatinae</taxon>
        <taxon>Ancylostoma</taxon>
    </lineage>
</organism>
<name>A0A0C2G8E7_9BILA</name>
<dbReference type="OrthoDB" id="1367865at2759"/>
<dbReference type="SMART" id="SM00667">
    <property type="entry name" value="LisH"/>
    <property type="match status" value="1"/>
</dbReference>
<dbReference type="Proteomes" id="UP000054047">
    <property type="component" value="Unassembled WGS sequence"/>
</dbReference>
<evidence type="ECO:0000256" key="2">
    <source>
        <dbReference type="ARBA" id="ARBA00022574"/>
    </source>
</evidence>
<gene>
    <name evidence="6" type="ORF">ANCDUO_14708</name>
</gene>
<dbReference type="GO" id="GO:0000118">
    <property type="term" value="C:histone deacetylase complex"/>
    <property type="evidence" value="ECO:0007669"/>
    <property type="project" value="TreeGrafter"/>
</dbReference>
<dbReference type="Pfam" id="PF08513">
    <property type="entry name" value="LisH"/>
    <property type="match status" value="1"/>
</dbReference>
<evidence type="ECO:0000313" key="6">
    <source>
        <dbReference type="EMBL" id="KIH55139.1"/>
    </source>
</evidence>
<protein>
    <submittedName>
        <fullName evidence="6">LisH protein</fullName>
    </submittedName>
</protein>
<keyword evidence="7" id="KW-1185">Reference proteome</keyword>
<dbReference type="GO" id="GO:0003714">
    <property type="term" value="F:transcription corepressor activity"/>
    <property type="evidence" value="ECO:0007669"/>
    <property type="project" value="InterPro"/>
</dbReference>
<sequence length="131" mass="14362">MSEAELGFSTHSALSHVADPSNELNYIVWRYLTESGFEHSAYVFSMESNLLDSDIDCTEVASGALVMMVQRGLFYAEAEFRAMANPDHALLLEEKTDTLGLIEAVMVEPPLSKFRMAQPAPANNDPTTTSG</sequence>
<dbReference type="Gene3D" id="1.20.960.30">
    <property type="match status" value="1"/>
</dbReference>
<dbReference type="PROSITE" id="PS50896">
    <property type="entry name" value="LISH"/>
    <property type="match status" value="1"/>
</dbReference>
<evidence type="ECO:0000256" key="3">
    <source>
        <dbReference type="ARBA" id="ARBA00022737"/>
    </source>
</evidence>
<dbReference type="EMBL" id="KN737838">
    <property type="protein sequence ID" value="KIH55139.1"/>
    <property type="molecule type" value="Genomic_DNA"/>
</dbReference>
<reference evidence="6 7" key="1">
    <citation type="submission" date="2013-12" db="EMBL/GenBank/DDBJ databases">
        <title>Draft genome of the parsitic nematode Ancylostoma duodenale.</title>
        <authorList>
            <person name="Mitreva M."/>
        </authorList>
    </citation>
    <scope>NUCLEOTIDE SEQUENCE [LARGE SCALE GENOMIC DNA]</scope>
    <source>
        <strain evidence="6 7">Zhejiang</strain>
    </source>
</reference>